<proteinExistence type="predicted"/>
<accession>A0A9D4GU32</accession>
<protein>
    <submittedName>
        <fullName evidence="1">Uncharacterized protein</fullName>
    </submittedName>
</protein>
<dbReference type="EMBL" id="JAIWYP010000005">
    <property type="protein sequence ID" value="KAH3821486.1"/>
    <property type="molecule type" value="Genomic_DNA"/>
</dbReference>
<comment type="caution">
    <text evidence="1">The sequence shown here is derived from an EMBL/GenBank/DDBJ whole genome shotgun (WGS) entry which is preliminary data.</text>
</comment>
<name>A0A9D4GU32_DREPO</name>
<dbReference type="Proteomes" id="UP000828390">
    <property type="component" value="Unassembled WGS sequence"/>
</dbReference>
<sequence>MTLYAHALNPIFPERVLNKFFQASFSITLADDDVSPGDIRAEVTGTDSTHKVHFNWAGRSGQGYFTASETGLHKVRKNIAF</sequence>
<reference evidence="1" key="2">
    <citation type="submission" date="2020-11" db="EMBL/GenBank/DDBJ databases">
        <authorList>
            <person name="McCartney M.A."/>
            <person name="Auch B."/>
            <person name="Kono T."/>
            <person name="Mallez S."/>
            <person name="Becker A."/>
            <person name="Gohl D.M."/>
            <person name="Silverstein K.A.T."/>
            <person name="Koren S."/>
            <person name="Bechman K.B."/>
            <person name="Herman A."/>
            <person name="Abrahante J.E."/>
            <person name="Garbe J."/>
        </authorList>
    </citation>
    <scope>NUCLEOTIDE SEQUENCE</scope>
    <source>
        <strain evidence="1">Duluth1</strain>
        <tissue evidence="1">Whole animal</tissue>
    </source>
</reference>
<evidence type="ECO:0000313" key="2">
    <source>
        <dbReference type="Proteomes" id="UP000828390"/>
    </source>
</evidence>
<evidence type="ECO:0000313" key="1">
    <source>
        <dbReference type="EMBL" id="KAH3821486.1"/>
    </source>
</evidence>
<gene>
    <name evidence="1" type="ORF">DPMN_123250</name>
</gene>
<keyword evidence="2" id="KW-1185">Reference proteome</keyword>
<dbReference type="AlphaFoldDB" id="A0A9D4GU32"/>
<organism evidence="1 2">
    <name type="scientific">Dreissena polymorpha</name>
    <name type="common">Zebra mussel</name>
    <name type="synonym">Mytilus polymorpha</name>
    <dbReference type="NCBI Taxonomy" id="45954"/>
    <lineage>
        <taxon>Eukaryota</taxon>
        <taxon>Metazoa</taxon>
        <taxon>Spiralia</taxon>
        <taxon>Lophotrochozoa</taxon>
        <taxon>Mollusca</taxon>
        <taxon>Bivalvia</taxon>
        <taxon>Autobranchia</taxon>
        <taxon>Heteroconchia</taxon>
        <taxon>Euheterodonta</taxon>
        <taxon>Imparidentia</taxon>
        <taxon>Neoheterodontei</taxon>
        <taxon>Myida</taxon>
        <taxon>Dreissenoidea</taxon>
        <taxon>Dreissenidae</taxon>
        <taxon>Dreissena</taxon>
    </lineage>
</organism>
<reference evidence="1" key="1">
    <citation type="journal article" date="2019" name="bioRxiv">
        <title>The Genome of the Zebra Mussel, Dreissena polymorpha: A Resource for Invasive Species Research.</title>
        <authorList>
            <person name="McCartney M.A."/>
            <person name="Auch B."/>
            <person name="Kono T."/>
            <person name="Mallez S."/>
            <person name="Zhang Y."/>
            <person name="Obille A."/>
            <person name="Becker A."/>
            <person name="Abrahante J.E."/>
            <person name="Garbe J."/>
            <person name="Badalamenti J.P."/>
            <person name="Herman A."/>
            <person name="Mangelson H."/>
            <person name="Liachko I."/>
            <person name="Sullivan S."/>
            <person name="Sone E.D."/>
            <person name="Koren S."/>
            <person name="Silverstein K.A.T."/>
            <person name="Beckman K.B."/>
            <person name="Gohl D.M."/>
        </authorList>
    </citation>
    <scope>NUCLEOTIDE SEQUENCE</scope>
    <source>
        <strain evidence="1">Duluth1</strain>
        <tissue evidence="1">Whole animal</tissue>
    </source>
</reference>